<evidence type="ECO:0000313" key="10">
    <source>
        <dbReference type="EMBL" id="KAK6145953.1"/>
    </source>
</evidence>
<feature type="transmembrane region" description="Helical" evidence="8">
    <location>
        <begin position="43"/>
        <end position="63"/>
    </location>
</feature>
<keyword evidence="6 8" id="KW-0472">Membrane</keyword>
<evidence type="ECO:0000256" key="6">
    <source>
        <dbReference type="ARBA" id="ARBA00023136"/>
    </source>
</evidence>
<dbReference type="InterPro" id="IPR002123">
    <property type="entry name" value="Plipid/glycerol_acylTrfase"/>
</dbReference>
<dbReference type="SMART" id="SM00563">
    <property type="entry name" value="PlsC"/>
    <property type="match status" value="1"/>
</dbReference>
<feature type="domain" description="Phospholipid/glycerol acyltransferase" evidence="9">
    <location>
        <begin position="297"/>
        <end position="385"/>
    </location>
</feature>
<evidence type="ECO:0000256" key="2">
    <source>
        <dbReference type="ARBA" id="ARBA00007937"/>
    </source>
</evidence>
<comment type="subcellular location">
    <subcellularLocation>
        <location evidence="1">Membrane</location>
        <topology evidence="1">Multi-pass membrane protein</topology>
    </subcellularLocation>
</comment>
<dbReference type="PANTHER" id="PTHR15486">
    <property type="entry name" value="ANCIENT UBIQUITOUS PROTEIN"/>
    <property type="match status" value="1"/>
</dbReference>
<keyword evidence="5 8" id="KW-1133">Transmembrane helix</keyword>
<dbReference type="Pfam" id="PF23270">
    <property type="entry name" value="HAD_RAM2_N"/>
    <property type="match status" value="2"/>
</dbReference>
<proteinExistence type="inferred from homology"/>
<evidence type="ECO:0000256" key="8">
    <source>
        <dbReference type="SAM" id="Phobius"/>
    </source>
</evidence>
<keyword evidence="7" id="KW-0012">Acyltransferase</keyword>
<evidence type="ECO:0000256" key="7">
    <source>
        <dbReference type="ARBA" id="ARBA00023315"/>
    </source>
</evidence>
<evidence type="ECO:0000256" key="4">
    <source>
        <dbReference type="ARBA" id="ARBA00022692"/>
    </source>
</evidence>
<organism evidence="10 11">
    <name type="scientific">Rehmannia glutinosa</name>
    <name type="common">Chinese foxglove</name>
    <dbReference type="NCBI Taxonomy" id="99300"/>
    <lineage>
        <taxon>Eukaryota</taxon>
        <taxon>Viridiplantae</taxon>
        <taxon>Streptophyta</taxon>
        <taxon>Embryophyta</taxon>
        <taxon>Tracheophyta</taxon>
        <taxon>Spermatophyta</taxon>
        <taxon>Magnoliopsida</taxon>
        <taxon>eudicotyledons</taxon>
        <taxon>Gunneridae</taxon>
        <taxon>Pentapetalae</taxon>
        <taxon>asterids</taxon>
        <taxon>lamiids</taxon>
        <taxon>Lamiales</taxon>
        <taxon>Orobanchaceae</taxon>
        <taxon>Rehmannieae</taxon>
        <taxon>Rehmannia</taxon>
    </lineage>
</organism>
<evidence type="ECO:0000256" key="1">
    <source>
        <dbReference type="ARBA" id="ARBA00004141"/>
    </source>
</evidence>
<keyword evidence="11" id="KW-1185">Reference proteome</keyword>
<dbReference type="Proteomes" id="UP001318860">
    <property type="component" value="Unassembled WGS sequence"/>
</dbReference>
<gene>
    <name evidence="10" type="ORF">DH2020_019822</name>
</gene>
<dbReference type="PANTHER" id="PTHR15486:SF91">
    <property type="entry name" value="PHOSPHOLIPID_GLYCEROL ACYLTRANSFERASE DOMAIN-CONTAINING PROTEIN"/>
    <property type="match status" value="1"/>
</dbReference>
<evidence type="ECO:0000259" key="9">
    <source>
        <dbReference type="SMART" id="SM00563"/>
    </source>
</evidence>
<accession>A0ABR0WGJ1</accession>
<keyword evidence="3" id="KW-0808">Transferase</keyword>
<dbReference type="InterPro" id="IPR056462">
    <property type="entry name" value="HAD_RAM2/GPAT1-8"/>
</dbReference>
<dbReference type="EMBL" id="JABTTQ020000011">
    <property type="protein sequence ID" value="KAK6145953.1"/>
    <property type="molecule type" value="Genomic_DNA"/>
</dbReference>
<comment type="caution">
    <text evidence="10">The sequence shown here is derived from an EMBL/GenBank/DDBJ whole genome shotgun (WGS) entry which is preliminary data.</text>
</comment>
<comment type="similarity">
    <text evidence="2">Belongs to the GPAT/DAPAT family.</text>
</comment>
<evidence type="ECO:0000256" key="5">
    <source>
        <dbReference type="ARBA" id="ARBA00022989"/>
    </source>
</evidence>
<name>A0ABR0WGJ1_REHGL</name>
<evidence type="ECO:0000256" key="3">
    <source>
        <dbReference type="ARBA" id="ARBA00022679"/>
    </source>
</evidence>
<protein>
    <recommendedName>
        <fullName evidence="9">Phospholipid/glycerol acyltransferase domain-containing protein</fullName>
    </recommendedName>
</protein>
<reference evidence="10 11" key="1">
    <citation type="journal article" date="2021" name="Comput. Struct. Biotechnol. J.">
        <title>De novo genome assembly of the potent medicinal plant Rehmannia glutinosa using nanopore technology.</title>
        <authorList>
            <person name="Ma L."/>
            <person name="Dong C."/>
            <person name="Song C."/>
            <person name="Wang X."/>
            <person name="Zheng X."/>
            <person name="Niu Y."/>
            <person name="Chen S."/>
            <person name="Feng W."/>
        </authorList>
    </citation>
    <scope>NUCLEOTIDE SEQUENCE [LARGE SCALE GENOMIC DNA]</scope>
    <source>
        <strain evidence="10">DH-2019</strain>
    </source>
</reference>
<evidence type="ECO:0000313" key="11">
    <source>
        <dbReference type="Proteomes" id="UP001318860"/>
    </source>
</evidence>
<dbReference type="Pfam" id="PF01553">
    <property type="entry name" value="Acyltransferase"/>
    <property type="match status" value="1"/>
</dbReference>
<keyword evidence="4 8" id="KW-0812">Transmembrane</keyword>
<feature type="transmembrane region" description="Helical" evidence="8">
    <location>
        <begin position="236"/>
        <end position="258"/>
    </location>
</feature>
<sequence length="386" mass="42543">MAVPRTANTIPTIYECDSKDRENQTVVADLHGTLLIGRSSFPYFALIAFDVGGILRFLFLLLVAPLAGLLYHFVSESAGIRVLIFATFVRVKVADIKKSLARFCLSITRGRASGDPYLKDYLGVDVVLGTEISSYKGIATGFVASNGVLVGENKAIALRRNFGLSQAWILELGIETLISISWNFACHTKVQYVIVDPMQERYRVPSGPGIRPVRQGALPKPVIFHDGRLVQKPTPLTALLIVLWFPIGLILSILRVFMGSQTPVSLSYHVINLLGCPTTIKGAPPNNVKHSLGKKGVVFVLSHRTVADPVYVSACLGCMTSTITYSTSRFTDFLSPIKMVSLTRDRVKDAKLIEQILNEERYLVMCPEGTTCREPYLLRFSSLFAN</sequence>
<dbReference type="SUPFAM" id="SSF69593">
    <property type="entry name" value="Glycerol-3-phosphate (1)-acyltransferase"/>
    <property type="match status" value="1"/>
</dbReference>